<accession>B9KAU5</accession>
<reference evidence="1 2" key="1">
    <citation type="journal article" date="2009" name="Biosci. Biotechnol. Biochem.">
        <title>WeGAS: a web-based microbial genome annotation system.</title>
        <authorList>
            <person name="Lee D."/>
            <person name="Seo H."/>
            <person name="Park C."/>
            <person name="Park K."/>
        </authorList>
    </citation>
    <scope>NUCLEOTIDE SEQUENCE [LARGE SCALE GENOMIC DNA]</scope>
    <source>
        <strain evidence="2">ATCC 49049 / DSM 4359 / NBRC 107923 / NS-E</strain>
    </source>
</reference>
<name>B9KAU5_THENN</name>
<dbReference type="Proteomes" id="UP000000445">
    <property type="component" value="Chromosome"/>
</dbReference>
<dbReference type="KEGG" id="tna:CTN_1902"/>
<dbReference type="HOGENOM" id="CLU_1703402_0_0_0"/>
<keyword evidence="2" id="KW-1185">Reference proteome</keyword>
<sequence>MISLKIVLRYPVSLNVIRRLTSGDVVHYIGKIVVVDKEVVDIIEKYEKSEGIKPYDLTGEIVTVGRFDKNKFFFQEVTEEVLEKLFLMGVSGVVLNKRSNFPVAKRFSRVLFEPLEEVKGTRKVVYKTPDGKKLEELEVEGLTLRVIQDSSGKMYTRV</sequence>
<evidence type="ECO:0000313" key="2">
    <source>
        <dbReference type="Proteomes" id="UP000000445"/>
    </source>
</evidence>
<dbReference type="EMBL" id="CP000916">
    <property type="protein sequence ID" value="ACM24078.1"/>
    <property type="molecule type" value="Genomic_DNA"/>
</dbReference>
<organism evidence="1 2">
    <name type="scientific">Thermotoga neapolitana (strain ATCC 49049 / DSM 4359 / NBRC 107923 / NS-E)</name>
    <dbReference type="NCBI Taxonomy" id="309803"/>
    <lineage>
        <taxon>Bacteria</taxon>
        <taxon>Thermotogati</taxon>
        <taxon>Thermotogota</taxon>
        <taxon>Thermotogae</taxon>
        <taxon>Thermotogales</taxon>
        <taxon>Thermotogaceae</taxon>
        <taxon>Thermotoga</taxon>
    </lineage>
</organism>
<evidence type="ECO:0000313" key="1">
    <source>
        <dbReference type="EMBL" id="ACM24078.1"/>
    </source>
</evidence>
<dbReference type="RefSeq" id="WP_015920314.1">
    <property type="nucleotide sequence ID" value="NC_011978.1"/>
</dbReference>
<proteinExistence type="predicted"/>
<dbReference type="eggNOG" id="ENOG5033C44">
    <property type="taxonomic scope" value="Bacteria"/>
</dbReference>
<gene>
    <name evidence="1" type="ordered locus">CTN_1902</name>
</gene>
<dbReference type="AlphaFoldDB" id="B9KAU5"/>
<protein>
    <submittedName>
        <fullName evidence="1">Tartrate dehydratase beta subunit/Fumarate hydratase class I C-terminal domain-like protein</fullName>
    </submittedName>
</protein>
<dbReference type="STRING" id="309803.CTN_1902"/>